<dbReference type="OrthoDB" id="248233at2759"/>
<evidence type="ECO:0000256" key="1">
    <source>
        <dbReference type="ARBA" id="ARBA00004141"/>
    </source>
</evidence>
<keyword evidence="10 12" id="KW-0739">Sodium transport</keyword>
<dbReference type="Pfam" id="PF00858">
    <property type="entry name" value="ASC"/>
    <property type="match status" value="1"/>
</dbReference>
<feature type="transmembrane region" description="Helical" evidence="13">
    <location>
        <begin position="72"/>
        <end position="91"/>
    </location>
</feature>
<evidence type="ECO:0000256" key="7">
    <source>
        <dbReference type="ARBA" id="ARBA00023053"/>
    </source>
</evidence>
<evidence type="ECO:0000256" key="3">
    <source>
        <dbReference type="ARBA" id="ARBA00022448"/>
    </source>
</evidence>
<keyword evidence="7" id="KW-0915">Sodium</keyword>
<keyword evidence="5 12" id="KW-0812">Transmembrane</keyword>
<keyword evidence="8 12" id="KW-0406">Ion transport</keyword>
<comment type="similarity">
    <text evidence="2 12">Belongs to the amiloride-sensitive sodium channel (TC 1.A.6) family.</text>
</comment>
<protein>
    <submittedName>
        <fullName evidence="14">Uncharacterized protein</fullName>
    </submittedName>
</protein>
<reference evidence="14 15" key="1">
    <citation type="submission" date="2020-04" db="EMBL/GenBank/DDBJ databases">
        <authorList>
            <person name="Wallbank WR R."/>
            <person name="Pardo Diaz C."/>
            <person name="Kozak K."/>
            <person name="Martin S."/>
            <person name="Jiggins C."/>
            <person name="Moest M."/>
            <person name="Warren A I."/>
            <person name="Byers J.R.P. K."/>
            <person name="Montejo-Kovacevich G."/>
            <person name="Yen C E."/>
        </authorList>
    </citation>
    <scope>NUCLEOTIDE SEQUENCE [LARGE SCALE GENOMIC DNA]</scope>
</reference>
<keyword evidence="3 12" id="KW-0813">Transport</keyword>
<keyword evidence="4 12" id="KW-0894">Sodium channel</keyword>
<dbReference type="EMBL" id="CADEBD010000301">
    <property type="protein sequence ID" value="CAB3236397.1"/>
    <property type="molecule type" value="Genomic_DNA"/>
</dbReference>
<keyword evidence="9 13" id="KW-0472">Membrane</keyword>
<dbReference type="GO" id="GO:0016020">
    <property type="term" value="C:membrane"/>
    <property type="evidence" value="ECO:0007669"/>
    <property type="project" value="UniProtKB-SubCell"/>
</dbReference>
<evidence type="ECO:0000256" key="6">
    <source>
        <dbReference type="ARBA" id="ARBA00022989"/>
    </source>
</evidence>
<evidence type="ECO:0000256" key="4">
    <source>
        <dbReference type="ARBA" id="ARBA00022461"/>
    </source>
</evidence>
<evidence type="ECO:0000256" key="11">
    <source>
        <dbReference type="ARBA" id="ARBA00023303"/>
    </source>
</evidence>
<keyword evidence="11 12" id="KW-0407">Ion channel</keyword>
<evidence type="ECO:0000256" key="8">
    <source>
        <dbReference type="ARBA" id="ARBA00023065"/>
    </source>
</evidence>
<evidence type="ECO:0000256" key="2">
    <source>
        <dbReference type="ARBA" id="ARBA00007193"/>
    </source>
</evidence>
<evidence type="ECO:0000313" key="15">
    <source>
        <dbReference type="Proteomes" id="UP000494256"/>
    </source>
</evidence>
<evidence type="ECO:0000256" key="5">
    <source>
        <dbReference type="ARBA" id="ARBA00022692"/>
    </source>
</evidence>
<evidence type="ECO:0000256" key="13">
    <source>
        <dbReference type="SAM" id="Phobius"/>
    </source>
</evidence>
<sequence>MRTVDPELWSQKLKKPAIKVTRSNNFGQNLGIRYERIIRKSLVDAAKEFWANCSMPLVKIINLEDNSKLERYCYIFLLVLSLGLGIVIVPHTCYKFYTIPPLVINGLPSQASIAKVHFPAVALCSNNVISGTALNNYTEYLFKYKFYTYYIVVSDATYA</sequence>
<evidence type="ECO:0000313" key="14">
    <source>
        <dbReference type="EMBL" id="CAB3236397.1"/>
    </source>
</evidence>
<evidence type="ECO:0000256" key="10">
    <source>
        <dbReference type="ARBA" id="ARBA00023201"/>
    </source>
</evidence>
<dbReference type="GO" id="GO:0005272">
    <property type="term" value="F:sodium channel activity"/>
    <property type="evidence" value="ECO:0007669"/>
    <property type="project" value="UniProtKB-KW"/>
</dbReference>
<keyword evidence="6 13" id="KW-1133">Transmembrane helix</keyword>
<comment type="caution">
    <text evidence="14">The sequence shown here is derived from an EMBL/GenBank/DDBJ whole genome shotgun (WGS) entry which is preliminary data.</text>
</comment>
<comment type="subcellular location">
    <subcellularLocation>
        <location evidence="1">Membrane</location>
        <topology evidence="1">Multi-pass membrane protein</topology>
    </subcellularLocation>
</comment>
<gene>
    <name evidence="14" type="ORF">APLA_LOCUS7375</name>
</gene>
<accession>A0A8S0ZUU7</accession>
<dbReference type="Proteomes" id="UP000494256">
    <property type="component" value="Unassembled WGS sequence"/>
</dbReference>
<proteinExistence type="inferred from homology"/>
<name>A0A8S0ZUU7_ARCPL</name>
<organism evidence="14 15">
    <name type="scientific">Arctia plantaginis</name>
    <name type="common">Wood tiger moth</name>
    <name type="synonym">Phalaena plantaginis</name>
    <dbReference type="NCBI Taxonomy" id="874455"/>
    <lineage>
        <taxon>Eukaryota</taxon>
        <taxon>Metazoa</taxon>
        <taxon>Ecdysozoa</taxon>
        <taxon>Arthropoda</taxon>
        <taxon>Hexapoda</taxon>
        <taxon>Insecta</taxon>
        <taxon>Pterygota</taxon>
        <taxon>Neoptera</taxon>
        <taxon>Endopterygota</taxon>
        <taxon>Lepidoptera</taxon>
        <taxon>Glossata</taxon>
        <taxon>Ditrysia</taxon>
        <taxon>Noctuoidea</taxon>
        <taxon>Erebidae</taxon>
        <taxon>Arctiinae</taxon>
        <taxon>Arctia</taxon>
    </lineage>
</organism>
<dbReference type="AlphaFoldDB" id="A0A8S0ZUU7"/>
<dbReference type="InterPro" id="IPR001873">
    <property type="entry name" value="ENaC"/>
</dbReference>
<evidence type="ECO:0000256" key="9">
    <source>
        <dbReference type="ARBA" id="ARBA00023136"/>
    </source>
</evidence>
<evidence type="ECO:0000256" key="12">
    <source>
        <dbReference type="RuleBase" id="RU000679"/>
    </source>
</evidence>